<dbReference type="EMBL" id="QFYR01000005">
    <property type="protein sequence ID" value="RAK50836.1"/>
    <property type="molecule type" value="Genomic_DNA"/>
</dbReference>
<organism evidence="1 2">
    <name type="scientific">Phenylobacterium deserti</name>
    <dbReference type="NCBI Taxonomy" id="1914756"/>
    <lineage>
        <taxon>Bacteria</taxon>
        <taxon>Pseudomonadati</taxon>
        <taxon>Pseudomonadota</taxon>
        <taxon>Alphaproteobacteria</taxon>
        <taxon>Caulobacterales</taxon>
        <taxon>Caulobacteraceae</taxon>
        <taxon>Phenylobacterium</taxon>
    </lineage>
</organism>
<name>A0A328A9M1_9CAUL</name>
<gene>
    <name evidence="1" type="ORF">DJ018_16825</name>
</gene>
<keyword evidence="2" id="KW-1185">Reference proteome</keyword>
<dbReference type="RefSeq" id="WP_111516148.1">
    <property type="nucleotide sequence ID" value="NZ_QFYR01000005.1"/>
</dbReference>
<proteinExistence type="predicted"/>
<accession>A0A328A9M1</accession>
<protein>
    <submittedName>
        <fullName evidence="1">Uncharacterized protein</fullName>
    </submittedName>
</protein>
<dbReference type="Proteomes" id="UP000249725">
    <property type="component" value="Unassembled WGS sequence"/>
</dbReference>
<dbReference type="OrthoDB" id="8390236at2"/>
<evidence type="ECO:0000313" key="1">
    <source>
        <dbReference type="EMBL" id="RAK50836.1"/>
    </source>
</evidence>
<dbReference type="AlphaFoldDB" id="A0A328A9M1"/>
<reference evidence="2" key="1">
    <citation type="submission" date="2018-05" db="EMBL/GenBank/DDBJ databases">
        <authorList>
            <person name="Li X."/>
        </authorList>
    </citation>
    <scope>NUCLEOTIDE SEQUENCE [LARGE SCALE GENOMIC DNA]</scope>
    <source>
        <strain evidence="2">YIM 73061</strain>
    </source>
</reference>
<evidence type="ECO:0000313" key="2">
    <source>
        <dbReference type="Proteomes" id="UP000249725"/>
    </source>
</evidence>
<sequence>MPSLTLNLTLDEDRLTAMIEAVDPSGLSVSGAADAADLDELIRALGAVRAAMADAVPETLEPPARIATLRDPAWWCEGQPGVQVLCLRHPGFGWQAFALAQVEAELLAERLLEPYVGDE</sequence>
<comment type="caution">
    <text evidence="1">The sequence shown here is derived from an EMBL/GenBank/DDBJ whole genome shotgun (WGS) entry which is preliminary data.</text>
</comment>